<dbReference type="InterPro" id="IPR017941">
    <property type="entry name" value="Rieske_2Fe-2S"/>
</dbReference>
<sequence>MGKASSAKRCDLPIPFGWFAVACSVELQPGQVLPREFCETEFVLWRGQDGAVRAIDAYCPHLGAHLGYDSAVVGNDLRCPFHHWQYAGDGRVTTIPYSPKVPPKLARASDRAWPVYEDMGMIFVWWHPRKAAPLWDLSPVTEIADDGWVPDEYRDWVVDIPVQELTENGADIAHFAALHGTKSPPVPELKIDGYTRYSSVSTRMPTPRGEIDGKITVRAPGPGVSFTRFHGIADMLLMQMHTPIDSSHTLLRHQYFIPPVLDDRKVNVTRALVRETWRQLEQDIRIWKHKKYLVDPILVKGDGPILAYREFFQRYYA</sequence>
<comment type="catalytic activity">
    <reaction evidence="15">
        <text>cholesterol + NADH + O2 + H(+) = 7-dehydrocholesterol + NAD(+) + 2 H2O</text>
        <dbReference type="Rhea" id="RHEA:51644"/>
        <dbReference type="ChEBI" id="CHEBI:15377"/>
        <dbReference type="ChEBI" id="CHEBI:15378"/>
        <dbReference type="ChEBI" id="CHEBI:15379"/>
        <dbReference type="ChEBI" id="CHEBI:16113"/>
        <dbReference type="ChEBI" id="CHEBI:17759"/>
        <dbReference type="ChEBI" id="CHEBI:57540"/>
        <dbReference type="ChEBI" id="CHEBI:57945"/>
        <dbReference type="EC" id="1.14.19.21"/>
    </reaction>
    <physiologicalReaction direction="left-to-right" evidence="15">
        <dbReference type="Rhea" id="RHEA:51645"/>
    </physiologicalReaction>
</comment>
<comment type="catalytic activity">
    <reaction evidence="16">
        <text>cholesterol + NADPH + O2 + H(+) = 7-dehydrocholesterol + NADP(+) + 2 H2O</text>
        <dbReference type="Rhea" id="RHEA:45024"/>
        <dbReference type="ChEBI" id="CHEBI:15377"/>
        <dbReference type="ChEBI" id="CHEBI:15378"/>
        <dbReference type="ChEBI" id="CHEBI:15379"/>
        <dbReference type="ChEBI" id="CHEBI:16113"/>
        <dbReference type="ChEBI" id="CHEBI:17759"/>
        <dbReference type="ChEBI" id="CHEBI:57783"/>
        <dbReference type="ChEBI" id="CHEBI:58349"/>
        <dbReference type="EC" id="1.14.19.21"/>
    </reaction>
    <physiologicalReaction direction="left-to-right" evidence="16">
        <dbReference type="Rhea" id="RHEA:45025"/>
    </physiologicalReaction>
</comment>
<name>A0ABU8S1E2_9SPHN</name>
<dbReference type="PROSITE" id="PS51257">
    <property type="entry name" value="PROKAR_LIPOPROTEIN"/>
    <property type="match status" value="1"/>
</dbReference>
<reference evidence="18 19" key="1">
    <citation type="submission" date="2024-03" db="EMBL/GenBank/DDBJ databases">
        <authorList>
            <person name="Jo J.-H."/>
        </authorList>
    </citation>
    <scope>NUCLEOTIDE SEQUENCE [LARGE SCALE GENOMIC DNA]</scope>
    <source>
        <strain evidence="18 19">PS1R-30</strain>
    </source>
</reference>
<dbReference type="PANTHER" id="PTHR21266">
    <property type="entry name" value="IRON-SULFUR DOMAIN CONTAINING PROTEIN"/>
    <property type="match status" value="1"/>
</dbReference>
<dbReference type="InterPro" id="IPR050584">
    <property type="entry name" value="Cholesterol_7-desaturase"/>
</dbReference>
<evidence type="ECO:0000256" key="2">
    <source>
        <dbReference type="ARBA" id="ARBA00004370"/>
    </source>
</evidence>
<keyword evidence="4" id="KW-0812">Transmembrane</keyword>
<dbReference type="InterPro" id="IPR036922">
    <property type="entry name" value="Rieske_2Fe-2S_sf"/>
</dbReference>
<feature type="domain" description="Rieske" evidence="17">
    <location>
        <begin position="19"/>
        <end position="124"/>
    </location>
</feature>
<comment type="similarity">
    <text evidence="13">Belongs to the cholesterol 7-desaturase family.</text>
</comment>
<evidence type="ECO:0000256" key="14">
    <source>
        <dbReference type="ARBA" id="ARBA00026095"/>
    </source>
</evidence>
<dbReference type="SUPFAM" id="SSF50022">
    <property type="entry name" value="ISP domain"/>
    <property type="match status" value="1"/>
</dbReference>
<evidence type="ECO:0000256" key="7">
    <source>
        <dbReference type="ARBA" id="ARBA00022989"/>
    </source>
</evidence>
<evidence type="ECO:0000256" key="3">
    <source>
        <dbReference type="ARBA" id="ARBA00004972"/>
    </source>
</evidence>
<dbReference type="SUPFAM" id="SSF55961">
    <property type="entry name" value="Bet v1-like"/>
    <property type="match status" value="1"/>
</dbReference>
<dbReference type="PROSITE" id="PS51296">
    <property type="entry name" value="RIESKE"/>
    <property type="match status" value="1"/>
</dbReference>
<keyword evidence="5" id="KW-0001">2Fe-2S</keyword>
<evidence type="ECO:0000259" key="17">
    <source>
        <dbReference type="PROSITE" id="PS51296"/>
    </source>
</evidence>
<dbReference type="RefSeq" id="WP_339589017.1">
    <property type="nucleotide sequence ID" value="NZ_JBBHJZ010000005.1"/>
</dbReference>
<keyword evidence="8" id="KW-0560">Oxidoreductase</keyword>
<evidence type="ECO:0000256" key="13">
    <source>
        <dbReference type="ARBA" id="ARBA00025729"/>
    </source>
</evidence>
<evidence type="ECO:0000256" key="8">
    <source>
        <dbReference type="ARBA" id="ARBA00023002"/>
    </source>
</evidence>
<evidence type="ECO:0000256" key="15">
    <source>
        <dbReference type="ARBA" id="ARBA00047853"/>
    </source>
</evidence>
<dbReference type="CDD" id="cd03469">
    <property type="entry name" value="Rieske_RO_Alpha_N"/>
    <property type="match status" value="1"/>
</dbReference>
<evidence type="ECO:0000256" key="4">
    <source>
        <dbReference type="ARBA" id="ARBA00022692"/>
    </source>
</evidence>
<evidence type="ECO:0000256" key="12">
    <source>
        <dbReference type="ARBA" id="ARBA00025712"/>
    </source>
</evidence>
<keyword evidence="19" id="KW-1185">Reference proteome</keyword>
<comment type="caution">
    <text evidence="18">The sequence shown here is derived from an EMBL/GenBank/DDBJ whole genome shotgun (WGS) entry which is preliminary data.</text>
</comment>
<dbReference type="EC" id="1.14.19.21" evidence="14"/>
<protein>
    <recommendedName>
        <fullName evidence="14">cholesterol 7-desaturase</fullName>
        <ecNumber evidence="14">1.14.19.21</ecNumber>
    </recommendedName>
</protein>
<comment type="pathway">
    <text evidence="3">Hormone biosynthesis.</text>
</comment>
<evidence type="ECO:0000256" key="11">
    <source>
        <dbReference type="ARBA" id="ARBA00023136"/>
    </source>
</evidence>
<evidence type="ECO:0000256" key="10">
    <source>
        <dbReference type="ARBA" id="ARBA00023014"/>
    </source>
</evidence>
<keyword evidence="7" id="KW-1133">Transmembrane helix</keyword>
<dbReference type="Pfam" id="PF19298">
    <property type="entry name" value="KshA_C"/>
    <property type="match status" value="1"/>
</dbReference>
<keyword evidence="10" id="KW-0411">Iron-sulfur</keyword>
<dbReference type="PANTHER" id="PTHR21266:SF32">
    <property type="entry name" value="CHOLESTEROL 7-DESATURASE NVD"/>
    <property type="match status" value="1"/>
</dbReference>
<evidence type="ECO:0000256" key="9">
    <source>
        <dbReference type="ARBA" id="ARBA00023004"/>
    </source>
</evidence>
<dbReference type="Gene3D" id="2.102.10.10">
    <property type="entry name" value="Rieske [2Fe-2S] iron-sulphur domain"/>
    <property type="match status" value="1"/>
</dbReference>
<evidence type="ECO:0000256" key="5">
    <source>
        <dbReference type="ARBA" id="ARBA00022714"/>
    </source>
</evidence>
<dbReference type="Gene3D" id="3.90.380.10">
    <property type="entry name" value="Naphthalene 1,2-dioxygenase Alpha Subunit, Chain A, domain 1"/>
    <property type="match status" value="1"/>
</dbReference>
<gene>
    <name evidence="18" type="ORF">WG901_20660</name>
</gene>
<dbReference type="InterPro" id="IPR045605">
    <property type="entry name" value="KshA-like_C"/>
</dbReference>
<evidence type="ECO:0000256" key="6">
    <source>
        <dbReference type="ARBA" id="ARBA00022723"/>
    </source>
</evidence>
<comment type="cofactor">
    <cofactor evidence="1">
        <name>Fe cation</name>
        <dbReference type="ChEBI" id="CHEBI:24875"/>
    </cofactor>
</comment>
<keyword evidence="6" id="KW-0479">Metal-binding</keyword>
<accession>A0ABU8S1E2</accession>
<keyword evidence="11" id="KW-0472">Membrane</keyword>
<evidence type="ECO:0000313" key="18">
    <source>
        <dbReference type="EMBL" id="MEJ5979077.1"/>
    </source>
</evidence>
<evidence type="ECO:0000313" key="19">
    <source>
        <dbReference type="Proteomes" id="UP001361239"/>
    </source>
</evidence>
<keyword evidence="9" id="KW-0408">Iron</keyword>
<dbReference type="Proteomes" id="UP001361239">
    <property type="component" value="Unassembled WGS sequence"/>
</dbReference>
<dbReference type="EMBL" id="JBBHJZ010000005">
    <property type="protein sequence ID" value="MEJ5979077.1"/>
    <property type="molecule type" value="Genomic_DNA"/>
</dbReference>
<comment type="subcellular location">
    <subcellularLocation>
        <location evidence="2">Membrane</location>
    </subcellularLocation>
</comment>
<proteinExistence type="inferred from homology"/>
<evidence type="ECO:0000256" key="16">
    <source>
        <dbReference type="ARBA" id="ARBA00049548"/>
    </source>
</evidence>
<dbReference type="Pfam" id="PF00355">
    <property type="entry name" value="Rieske"/>
    <property type="match status" value="1"/>
</dbReference>
<comment type="pathway">
    <text evidence="12">Steroid hormone biosynthesis; dafachronic acid biosynthesis.</text>
</comment>
<organism evidence="18 19">
    <name type="scientific">Novosphingobium anseongense</name>
    <dbReference type="NCBI Taxonomy" id="3133436"/>
    <lineage>
        <taxon>Bacteria</taxon>
        <taxon>Pseudomonadati</taxon>
        <taxon>Pseudomonadota</taxon>
        <taxon>Alphaproteobacteria</taxon>
        <taxon>Sphingomonadales</taxon>
        <taxon>Sphingomonadaceae</taxon>
        <taxon>Novosphingobium</taxon>
    </lineage>
</organism>
<evidence type="ECO:0000256" key="1">
    <source>
        <dbReference type="ARBA" id="ARBA00001962"/>
    </source>
</evidence>